<keyword evidence="3" id="KW-1185">Reference proteome</keyword>
<comment type="caution">
    <text evidence="2">The sequence shown here is derived from an EMBL/GenBank/DDBJ whole genome shotgun (WGS) entry which is preliminary data.</text>
</comment>
<dbReference type="Pfam" id="PF04994">
    <property type="entry name" value="TfoX_C"/>
    <property type="match status" value="1"/>
</dbReference>
<dbReference type="OrthoDB" id="7067520at2"/>
<gene>
    <name evidence="2" type="ORF">FLL45_14815</name>
</gene>
<evidence type="ECO:0000313" key="2">
    <source>
        <dbReference type="EMBL" id="TQV74126.1"/>
    </source>
</evidence>
<dbReference type="RefSeq" id="WP_142942834.1">
    <property type="nucleotide sequence ID" value="NZ_VIKR01000003.1"/>
</dbReference>
<evidence type="ECO:0000259" key="1">
    <source>
        <dbReference type="Pfam" id="PF04994"/>
    </source>
</evidence>
<dbReference type="InterPro" id="IPR007077">
    <property type="entry name" value="TfoX_C"/>
</dbReference>
<proteinExistence type="predicted"/>
<dbReference type="PANTHER" id="PTHR36121:SF1">
    <property type="entry name" value="PROTEIN SXY"/>
    <property type="match status" value="1"/>
</dbReference>
<dbReference type="EMBL" id="VIKR01000003">
    <property type="protein sequence ID" value="TQV74126.1"/>
    <property type="molecule type" value="Genomic_DNA"/>
</dbReference>
<accession>A0A545TA87</accession>
<reference evidence="2 3" key="1">
    <citation type="submission" date="2019-06" db="EMBL/GenBank/DDBJ databases">
        <title>Draft genome of Aliikangiella marina GYP-15.</title>
        <authorList>
            <person name="Wang G."/>
        </authorList>
    </citation>
    <scope>NUCLEOTIDE SEQUENCE [LARGE SCALE GENOMIC DNA]</scope>
    <source>
        <strain evidence="2 3">GYP-15</strain>
    </source>
</reference>
<name>A0A545TA87_9GAMM</name>
<dbReference type="AlphaFoldDB" id="A0A545TA87"/>
<evidence type="ECO:0000313" key="3">
    <source>
        <dbReference type="Proteomes" id="UP000317839"/>
    </source>
</evidence>
<dbReference type="InterPro" id="IPR047525">
    <property type="entry name" value="TfoX-like"/>
</dbReference>
<dbReference type="Gene3D" id="1.10.150.20">
    <property type="entry name" value="5' to 3' exonuclease, C-terminal subdomain"/>
    <property type="match status" value="1"/>
</dbReference>
<organism evidence="2 3">
    <name type="scientific">Aliikangiella marina</name>
    <dbReference type="NCBI Taxonomy" id="1712262"/>
    <lineage>
        <taxon>Bacteria</taxon>
        <taxon>Pseudomonadati</taxon>
        <taxon>Pseudomonadota</taxon>
        <taxon>Gammaproteobacteria</taxon>
        <taxon>Oceanospirillales</taxon>
        <taxon>Pleioneaceae</taxon>
        <taxon>Aliikangiella</taxon>
    </lineage>
</organism>
<feature type="domain" description="TfoX C-terminal" evidence="1">
    <location>
        <begin position="10"/>
        <end position="77"/>
    </location>
</feature>
<sequence>MQCSKTPIIQCRNLGPVSAKQLANYGIKTLGELIETGAIEIFVSIAEKSNKQPSFNLLYAMLGAIENKHWTEYKKQKGELALIVESQLELRQLQKKNSCF</sequence>
<dbReference type="PANTHER" id="PTHR36121">
    <property type="entry name" value="PROTEIN SXY"/>
    <property type="match status" value="1"/>
</dbReference>
<dbReference type="Proteomes" id="UP000317839">
    <property type="component" value="Unassembled WGS sequence"/>
</dbReference>
<protein>
    <recommendedName>
        <fullName evidence="1">TfoX C-terminal domain-containing protein</fullName>
    </recommendedName>
</protein>